<evidence type="ECO:0000256" key="3">
    <source>
        <dbReference type="ARBA" id="ARBA00023242"/>
    </source>
</evidence>
<name>A0A137P3S2_CONC2</name>
<dbReference type="Proteomes" id="UP000070444">
    <property type="component" value="Unassembled WGS sequence"/>
</dbReference>
<dbReference type="OMA" id="QVIEPMD"/>
<gene>
    <name evidence="5" type="ORF">CONCODRAFT_40352</name>
</gene>
<sequence length="655" mass="74995">MATLKAPKVKRLQDKIIRTAAYEESKEQISQWETIVKENREKEHLSYTQTDSQAVQPKSTNVLINHTKVENDMEREIYEALQSHNIQDKNLKNFEDLQSQELSAQELKDRQKKMMQLRNLMFKEELKAKRVSKIKSKAYRKVLRKEKAKLAKLQGEADGDDDMEDSDEEATKNEIARARERMSLKHQNTTKWAKNLMKHGGRESESHQAITEQLQEHERLKQKIIGKSGEDEESEDDYDELDNGTIDTSDKKQVINFAFNELNKIIDDEEEEKPAKGIMGMKFMQKALERQKKETEELAQQAQEDLRLLNRDSDEDYTHGQSESEDEDDTKHRKVVQGNEGRLQFTGVGANAEEQDNLPIPTKKDKKKSNNKSTKAPKLQVTKNGVYSKTTDEDDNSGDKFKSTKASTEEEESNPWLSHQDDLPLAGIKSKKNQGGQLSQTEKASLKLSKAKSSAKDKEETNLSKVKVNASQTLSNIIYPEDENNEDGGDKEPTVVHSSKLTSFNQRELVEMAFANDDVVQEFEQEKQQVIESQTAKDEDITLPGWGSWGGENRKPKKRLFKQAKPGSGIDQDKRKDRKLNHVIINEVHNPKLEKYTVRGVPSQYRSQEEFEQTMRGAIGKEWNPTTTYHKAIKPKVLVTKVGKVIDPIKAPFKP</sequence>
<proteinExistence type="predicted"/>
<evidence type="ECO:0000256" key="1">
    <source>
        <dbReference type="ARBA" id="ARBA00004604"/>
    </source>
</evidence>
<dbReference type="EMBL" id="KQ964527">
    <property type="protein sequence ID" value="KXN69667.1"/>
    <property type="molecule type" value="Genomic_DNA"/>
</dbReference>
<feature type="region of interest" description="Disordered" evidence="4">
    <location>
        <begin position="530"/>
        <end position="576"/>
    </location>
</feature>
<evidence type="ECO:0000313" key="5">
    <source>
        <dbReference type="EMBL" id="KXN69667.1"/>
    </source>
</evidence>
<dbReference type="STRING" id="796925.A0A137P3S2"/>
<evidence type="ECO:0000256" key="4">
    <source>
        <dbReference type="SAM" id="MobiDB-lite"/>
    </source>
</evidence>
<dbReference type="PANTHER" id="PTHR14150:SF12">
    <property type="entry name" value="U3 SMALL NUCLEOLAR RNA-ASSOCIATED PROTEIN 14 HOMOLOG A"/>
    <property type="match status" value="1"/>
</dbReference>
<dbReference type="OrthoDB" id="277439at2759"/>
<feature type="compositionally biased region" description="Acidic residues" evidence="4">
    <location>
        <begin position="230"/>
        <end position="242"/>
    </location>
</feature>
<feature type="compositionally biased region" description="Basic and acidic residues" evidence="4">
    <location>
        <begin position="304"/>
        <end position="318"/>
    </location>
</feature>
<feature type="region of interest" description="Disordered" evidence="4">
    <location>
        <begin position="224"/>
        <end position="246"/>
    </location>
</feature>
<evidence type="ECO:0000313" key="6">
    <source>
        <dbReference type="Proteomes" id="UP000070444"/>
    </source>
</evidence>
<keyword evidence="6" id="KW-1185">Reference proteome</keyword>
<dbReference type="Pfam" id="PF04615">
    <property type="entry name" value="Utp14"/>
    <property type="match status" value="1"/>
</dbReference>
<comment type="subcellular location">
    <subcellularLocation>
        <location evidence="1">Nucleus</location>
        <location evidence="1">Nucleolus</location>
    </subcellularLocation>
</comment>
<dbReference type="InterPro" id="IPR006709">
    <property type="entry name" value="SSU_processome_Utp14"/>
</dbReference>
<dbReference type="PANTHER" id="PTHR14150">
    <property type="entry name" value="U3 SMALL NUCLEOLAR RNA-ASSOCIATED PROTEIN 14"/>
    <property type="match status" value="1"/>
</dbReference>
<dbReference type="AlphaFoldDB" id="A0A137P3S2"/>
<reference evidence="5 6" key="1">
    <citation type="journal article" date="2015" name="Genome Biol. Evol.">
        <title>Phylogenomic analyses indicate that early fungi evolved digesting cell walls of algal ancestors of land plants.</title>
        <authorList>
            <person name="Chang Y."/>
            <person name="Wang S."/>
            <person name="Sekimoto S."/>
            <person name="Aerts A.L."/>
            <person name="Choi C."/>
            <person name="Clum A."/>
            <person name="LaButti K.M."/>
            <person name="Lindquist E.A."/>
            <person name="Yee Ngan C."/>
            <person name="Ohm R.A."/>
            <person name="Salamov A.A."/>
            <person name="Grigoriev I.V."/>
            <person name="Spatafora J.W."/>
            <person name="Berbee M.L."/>
        </authorList>
    </citation>
    <scope>NUCLEOTIDE SEQUENCE [LARGE SCALE GENOMIC DNA]</scope>
    <source>
        <strain evidence="5 6">NRRL 28638</strain>
    </source>
</reference>
<feature type="compositionally biased region" description="Basic and acidic residues" evidence="4">
    <location>
        <begin position="530"/>
        <end position="540"/>
    </location>
</feature>
<keyword evidence="3" id="KW-0539">Nucleus</keyword>
<protein>
    <submittedName>
        <fullName evidence="5">Small-subunit processome</fullName>
    </submittedName>
</protein>
<feature type="region of interest" description="Disordered" evidence="4">
    <location>
        <begin position="290"/>
        <end position="495"/>
    </location>
</feature>
<organism evidence="5 6">
    <name type="scientific">Conidiobolus coronatus (strain ATCC 28846 / CBS 209.66 / NRRL 28638)</name>
    <name type="common">Delacroixia coronata</name>
    <dbReference type="NCBI Taxonomy" id="796925"/>
    <lineage>
        <taxon>Eukaryota</taxon>
        <taxon>Fungi</taxon>
        <taxon>Fungi incertae sedis</taxon>
        <taxon>Zoopagomycota</taxon>
        <taxon>Entomophthoromycotina</taxon>
        <taxon>Entomophthoromycetes</taxon>
        <taxon>Entomophthorales</taxon>
        <taxon>Ancylistaceae</taxon>
        <taxon>Conidiobolus</taxon>
    </lineage>
</organism>
<feature type="compositionally biased region" description="Polar residues" evidence="4">
    <location>
        <begin position="433"/>
        <end position="442"/>
    </location>
</feature>
<keyword evidence="2" id="KW-0597">Phosphoprotein</keyword>
<evidence type="ECO:0000256" key="2">
    <source>
        <dbReference type="ARBA" id="ARBA00022553"/>
    </source>
</evidence>
<accession>A0A137P3S2</accession>
<dbReference type="GO" id="GO:0032040">
    <property type="term" value="C:small-subunit processome"/>
    <property type="evidence" value="ECO:0007669"/>
    <property type="project" value="InterPro"/>
</dbReference>
<dbReference type="GO" id="GO:0006364">
    <property type="term" value="P:rRNA processing"/>
    <property type="evidence" value="ECO:0007669"/>
    <property type="project" value="InterPro"/>
</dbReference>